<evidence type="ECO:0000313" key="3">
    <source>
        <dbReference type="EMBL" id="BBI54691.1"/>
    </source>
</evidence>
<dbReference type="SUPFAM" id="SSF55961">
    <property type="entry name" value="Bet v1-like"/>
    <property type="match status" value="1"/>
</dbReference>
<evidence type="ECO:0000259" key="2">
    <source>
        <dbReference type="Pfam" id="PF19112"/>
    </source>
</evidence>
<organism evidence="3 4">
    <name type="scientific">Vreelandella olivaria</name>
    <dbReference type="NCBI Taxonomy" id="390919"/>
    <lineage>
        <taxon>Bacteria</taxon>
        <taxon>Pseudomonadati</taxon>
        <taxon>Pseudomonadota</taxon>
        <taxon>Gammaproteobacteria</taxon>
        <taxon>Oceanospirillales</taxon>
        <taxon>Halomonadaceae</taxon>
        <taxon>Vreelandella</taxon>
    </lineage>
</organism>
<reference evidence="4" key="1">
    <citation type="journal article" date="2019" name="Microbiol. Resour. Announc.">
        <title>Complete Genome Sequence of Halomonas olivaria, a Moderately Halophilic Bacterium Isolated from Olive Processing Effluents, Obtained by Nanopore Sequencing.</title>
        <authorList>
            <person name="Nagata S."/>
            <person name="Ii K.M."/>
            <person name="Tsukimi T."/>
            <person name="Miura M.C."/>
            <person name="Galipon J."/>
            <person name="Arakawa K."/>
        </authorList>
    </citation>
    <scope>NUCLEOTIDE SEQUENCE [LARGE SCALE GENOMIC DNA]</scope>
    <source>
        <strain evidence="4">TYRC17</strain>
    </source>
</reference>
<keyword evidence="1" id="KW-0560">Oxidoreductase</keyword>
<dbReference type="EMBL" id="AP019416">
    <property type="protein sequence ID" value="BBI54691.1"/>
    <property type="molecule type" value="Genomic_DNA"/>
</dbReference>
<feature type="domain" description="Vanillate O-demethylase oxygenase-like C-terminal catalytic" evidence="2">
    <location>
        <begin position="3"/>
        <end position="100"/>
    </location>
</feature>
<keyword evidence="4" id="KW-1185">Reference proteome</keyword>
<proteinExistence type="predicted"/>
<accession>A0ABN5XDS5</accession>
<gene>
    <name evidence="3" type="ORF">HORIV_71120</name>
</gene>
<dbReference type="Gene3D" id="3.90.380.10">
    <property type="entry name" value="Naphthalene 1,2-dioxygenase Alpha Subunit, Chain A, domain 1"/>
    <property type="match status" value="1"/>
</dbReference>
<name>A0ABN5XDS5_9GAMM</name>
<sequence>MHIDVGVAHAGNGGAKAPADVKASSIVVDFITPESDTSIWYFWGMARNFKPEDQALTDKIREGQGKIFEEDLEMLEAQQRNLLKYPDRQLLKLNIDGGACKRAALLIAS</sequence>
<dbReference type="InterPro" id="IPR044043">
    <property type="entry name" value="VanA_C_cat"/>
</dbReference>
<dbReference type="Proteomes" id="UP000289555">
    <property type="component" value="Chromosome"/>
</dbReference>
<evidence type="ECO:0000256" key="1">
    <source>
        <dbReference type="ARBA" id="ARBA00023002"/>
    </source>
</evidence>
<evidence type="ECO:0000313" key="4">
    <source>
        <dbReference type="Proteomes" id="UP000289555"/>
    </source>
</evidence>
<protein>
    <recommendedName>
        <fullName evidence="2">Vanillate O-demethylase oxygenase-like C-terminal catalytic domain-containing protein</fullName>
    </recommendedName>
</protein>
<dbReference type="Pfam" id="PF19112">
    <property type="entry name" value="VanA_C"/>
    <property type="match status" value="1"/>
</dbReference>